<dbReference type="InterPro" id="IPR056749">
    <property type="entry name" value="Citrate_synth_N"/>
</dbReference>
<feature type="domain" description="ATP-citrate synthase ATP-grasp" evidence="9">
    <location>
        <begin position="2"/>
        <end position="197"/>
    </location>
</feature>
<organism evidence="10 11">
    <name type="scientific">Candidatus Roizmanbacteria bacterium RIFCSPHIGHO2_01_FULL_39_12b</name>
    <dbReference type="NCBI Taxonomy" id="1802030"/>
    <lineage>
        <taxon>Bacteria</taxon>
        <taxon>Candidatus Roizmaniibacteriota</taxon>
    </lineage>
</organism>
<protein>
    <submittedName>
        <fullName evidence="10">Uncharacterized protein</fullName>
    </submittedName>
</protein>
<dbReference type="Pfam" id="PF24948">
    <property type="entry name" value="Citrate_synth_N"/>
    <property type="match status" value="1"/>
</dbReference>
<dbReference type="AlphaFoldDB" id="A0A1F7GBB5"/>
<reference evidence="10 11" key="1">
    <citation type="journal article" date="2016" name="Nat. Commun.">
        <title>Thousands of microbial genomes shed light on interconnected biogeochemical processes in an aquifer system.</title>
        <authorList>
            <person name="Anantharaman K."/>
            <person name="Brown C.T."/>
            <person name="Hug L.A."/>
            <person name="Sharon I."/>
            <person name="Castelle C.J."/>
            <person name="Probst A.J."/>
            <person name="Thomas B.C."/>
            <person name="Singh A."/>
            <person name="Wilkins M.J."/>
            <person name="Karaoz U."/>
            <person name="Brodie E.L."/>
            <person name="Williams K.H."/>
            <person name="Hubbard S.S."/>
            <person name="Banfield J.F."/>
        </authorList>
    </citation>
    <scope>NUCLEOTIDE SEQUENCE [LARGE SCALE GENOMIC DNA]</scope>
</reference>
<comment type="caution">
    <text evidence="10">The sequence shown here is derived from an EMBL/GenBank/DDBJ whole genome shotgun (WGS) entry which is preliminary data.</text>
</comment>
<dbReference type="GO" id="GO:0006629">
    <property type="term" value="P:lipid metabolic process"/>
    <property type="evidence" value="ECO:0007669"/>
    <property type="project" value="UniProtKB-KW"/>
</dbReference>
<evidence type="ECO:0000256" key="1">
    <source>
        <dbReference type="ARBA" id="ARBA00004496"/>
    </source>
</evidence>
<evidence type="ECO:0000256" key="2">
    <source>
        <dbReference type="ARBA" id="ARBA00022490"/>
    </source>
</evidence>
<dbReference type="InterPro" id="IPR032263">
    <property type="entry name" value="Citrate-bd"/>
</dbReference>
<evidence type="ECO:0000256" key="5">
    <source>
        <dbReference type="ARBA" id="ARBA00022741"/>
    </source>
</evidence>
<evidence type="ECO:0000259" key="9">
    <source>
        <dbReference type="Pfam" id="PF24948"/>
    </source>
</evidence>
<evidence type="ECO:0000256" key="4">
    <source>
        <dbReference type="ARBA" id="ARBA00022679"/>
    </source>
</evidence>
<sequence length="394" mass="44455">MARKKITEYKTKVLLYRQLREDYYGLSFNTLHNSINKLRSQLSKNITYVVKVDQGIKKRLKSGLMRVKVTNEDVIKFIQDKKNQYYSFIIEPYLDYPKDNERYLSLNLEENGINVLFSSRGGVDVEQNSTGVHKLIYDEKNNDDISKKLKVPASRLESMMKVFKENNFCFLECNPYIVKDSKIIFLDAACEVDDTAVLNLPSGSWQEDDFVYGQNILKTEEENIVTKLSQSSLSSFNLSVLNPNGSIGLLLSGGGASLVIADEFYNLGMGGQLVNYGEYSGNPSRQETIIYTKAVFSLLLKSKSSKKIMVIGGGVANFTDILATFTGIIDGMKGRIDDIKKQKIMFFVRRGGPNQEAGLAMIKSFFDESQIPNQVSGPQLSISQFVENIVWEIK</sequence>
<evidence type="ECO:0000313" key="11">
    <source>
        <dbReference type="Proteomes" id="UP000178372"/>
    </source>
</evidence>
<dbReference type="EMBL" id="MFZF01000019">
    <property type="protein sequence ID" value="OGK16211.1"/>
    <property type="molecule type" value="Genomic_DNA"/>
</dbReference>
<accession>A0A1F7GBB5</accession>
<keyword evidence="7" id="KW-0443">Lipid metabolism</keyword>
<gene>
    <name evidence="10" type="ORF">A2690_03155</name>
</gene>
<keyword evidence="5" id="KW-0547">Nucleotide-binding</keyword>
<dbReference type="GO" id="GO:0005737">
    <property type="term" value="C:cytoplasm"/>
    <property type="evidence" value="ECO:0007669"/>
    <property type="project" value="UniProtKB-SubCell"/>
</dbReference>
<dbReference type="FunFam" id="3.40.50.261:FF:000008">
    <property type="entry name" value="ATP-citrate synthase alpha chain protein"/>
    <property type="match status" value="1"/>
</dbReference>
<dbReference type="Gene3D" id="3.40.50.261">
    <property type="entry name" value="Succinyl-CoA synthetase domains"/>
    <property type="match status" value="1"/>
</dbReference>
<comment type="subcellular location">
    <subcellularLocation>
        <location evidence="1">Cytoplasm</location>
    </subcellularLocation>
</comment>
<feature type="domain" description="ATP-citrate synthase citrate-binding" evidence="8">
    <location>
        <begin position="219"/>
        <end position="388"/>
    </location>
</feature>
<name>A0A1F7GBB5_9BACT</name>
<dbReference type="InterPro" id="IPR016102">
    <property type="entry name" value="Succinyl-CoA_synth-like"/>
</dbReference>
<dbReference type="SUPFAM" id="SSF52210">
    <property type="entry name" value="Succinyl-CoA synthetase domains"/>
    <property type="match status" value="1"/>
</dbReference>
<evidence type="ECO:0000313" key="10">
    <source>
        <dbReference type="EMBL" id="OGK16211.1"/>
    </source>
</evidence>
<dbReference type="Pfam" id="PF16114">
    <property type="entry name" value="Citrate_bind"/>
    <property type="match status" value="1"/>
</dbReference>
<dbReference type="SUPFAM" id="SSF56059">
    <property type="entry name" value="Glutathione synthetase ATP-binding domain-like"/>
    <property type="match status" value="1"/>
</dbReference>
<evidence type="ECO:0000259" key="8">
    <source>
        <dbReference type="Pfam" id="PF16114"/>
    </source>
</evidence>
<dbReference type="GO" id="GO:0005524">
    <property type="term" value="F:ATP binding"/>
    <property type="evidence" value="ECO:0007669"/>
    <property type="project" value="UniProtKB-KW"/>
</dbReference>
<dbReference type="GO" id="GO:0016740">
    <property type="term" value="F:transferase activity"/>
    <property type="evidence" value="ECO:0007669"/>
    <property type="project" value="UniProtKB-KW"/>
</dbReference>
<dbReference type="Gene3D" id="3.30.470.110">
    <property type="match status" value="1"/>
</dbReference>
<keyword evidence="4" id="KW-0808">Transferase</keyword>
<dbReference type="Proteomes" id="UP000178372">
    <property type="component" value="Unassembled WGS sequence"/>
</dbReference>
<evidence type="ECO:0000256" key="3">
    <source>
        <dbReference type="ARBA" id="ARBA00022516"/>
    </source>
</evidence>
<keyword evidence="3" id="KW-0444">Lipid biosynthesis</keyword>
<keyword evidence="2" id="KW-0963">Cytoplasm</keyword>
<evidence type="ECO:0000256" key="6">
    <source>
        <dbReference type="ARBA" id="ARBA00022840"/>
    </source>
</evidence>
<evidence type="ECO:0000256" key="7">
    <source>
        <dbReference type="ARBA" id="ARBA00023098"/>
    </source>
</evidence>
<proteinExistence type="predicted"/>
<keyword evidence="6" id="KW-0067">ATP-binding</keyword>